<dbReference type="STRING" id="30611.ENSOGAP00000017841"/>
<dbReference type="GO" id="GO:0043409">
    <property type="term" value="P:negative regulation of MAPK cascade"/>
    <property type="evidence" value="ECO:0007669"/>
    <property type="project" value="TreeGrafter"/>
</dbReference>
<dbReference type="GO" id="GO:0017017">
    <property type="term" value="F:MAP kinase tyrosine/serine/threonine phosphatase activity"/>
    <property type="evidence" value="ECO:0007669"/>
    <property type="project" value="TreeGrafter"/>
</dbReference>
<organism evidence="8 9">
    <name type="scientific">Otolemur garnettii</name>
    <name type="common">Small-eared galago</name>
    <name type="synonym">Garnett's greater bushbaby</name>
    <dbReference type="NCBI Taxonomy" id="30611"/>
    <lineage>
        <taxon>Eukaryota</taxon>
        <taxon>Metazoa</taxon>
        <taxon>Chordata</taxon>
        <taxon>Craniata</taxon>
        <taxon>Vertebrata</taxon>
        <taxon>Euteleostomi</taxon>
        <taxon>Mammalia</taxon>
        <taxon>Eutheria</taxon>
        <taxon>Euarchontoglires</taxon>
        <taxon>Primates</taxon>
        <taxon>Strepsirrhini</taxon>
        <taxon>Lorisiformes</taxon>
        <taxon>Galagidae</taxon>
        <taxon>Otolemur</taxon>
    </lineage>
</organism>
<dbReference type="PROSITE" id="PS50056">
    <property type="entry name" value="TYR_PHOSPHATASE_2"/>
    <property type="match status" value="1"/>
</dbReference>
<evidence type="ECO:0000256" key="5">
    <source>
        <dbReference type="SAM" id="SignalP"/>
    </source>
</evidence>
<dbReference type="HOGENOM" id="CLU_027074_0_0_1"/>
<dbReference type="GO" id="GO:0033550">
    <property type="term" value="F:MAP kinase tyrosine phosphatase activity"/>
    <property type="evidence" value="ECO:0007669"/>
    <property type="project" value="TreeGrafter"/>
</dbReference>
<accession>H0XP00</accession>
<dbReference type="PROSITE" id="PS50054">
    <property type="entry name" value="TYR_PHOSPHATASE_DUAL"/>
    <property type="match status" value="1"/>
</dbReference>
<evidence type="ECO:0000259" key="6">
    <source>
        <dbReference type="PROSITE" id="PS50054"/>
    </source>
</evidence>
<feature type="domain" description="Tyrosine specific protein phosphatases" evidence="7">
    <location>
        <begin position="195"/>
        <end position="258"/>
    </location>
</feature>
<reference evidence="8" key="2">
    <citation type="submission" date="2025-08" db="UniProtKB">
        <authorList>
            <consortium name="Ensembl"/>
        </authorList>
    </citation>
    <scope>IDENTIFICATION</scope>
</reference>
<dbReference type="InterPro" id="IPR036873">
    <property type="entry name" value="Rhodanese-like_dom_sf"/>
</dbReference>
<dbReference type="GO" id="GO:0008330">
    <property type="term" value="F:protein tyrosine/threonine phosphatase activity"/>
    <property type="evidence" value="ECO:0007669"/>
    <property type="project" value="TreeGrafter"/>
</dbReference>
<keyword evidence="5" id="KW-0732">Signal</keyword>
<dbReference type="Pfam" id="PF00782">
    <property type="entry name" value="DSPc"/>
    <property type="match status" value="1"/>
</dbReference>
<evidence type="ECO:0000256" key="3">
    <source>
        <dbReference type="ARBA" id="ARBA00022801"/>
    </source>
</evidence>
<reference evidence="8" key="3">
    <citation type="submission" date="2025-09" db="UniProtKB">
        <authorList>
            <consortium name="Ensembl"/>
        </authorList>
    </citation>
    <scope>IDENTIFICATION</scope>
</reference>
<dbReference type="SMART" id="SM00195">
    <property type="entry name" value="DSPc"/>
    <property type="match status" value="1"/>
</dbReference>
<proteinExistence type="inferred from homology"/>
<evidence type="ECO:0000313" key="9">
    <source>
        <dbReference type="Proteomes" id="UP000005225"/>
    </source>
</evidence>
<feature type="signal peptide" evidence="5">
    <location>
        <begin position="1"/>
        <end position="26"/>
    </location>
</feature>
<dbReference type="PANTHER" id="PTHR10159">
    <property type="entry name" value="DUAL SPECIFICITY PROTEIN PHOSPHATASE"/>
    <property type="match status" value="1"/>
</dbReference>
<dbReference type="SUPFAM" id="SSF52799">
    <property type="entry name" value="(Phosphotyrosine protein) phosphatases II"/>
    <property type="match status" value="1"/>
</dbReference>
<dbReference type="InterPro" id="IPR000387">
    <property type="entry name" value="Tyr_Pase_dom"/>
</dbReference>
<dbReference type="InterPro" id="IPR029021">
    <property type="entry name" value="Prot-tyrosine_phosphatase-like"/>
</dbReference>
<dbReference type="AlphaFoldDB" id="H0XP00"/>
<dbReference type="InParanoid" id="H0XP00"/>
<feature type="chain" id="PRO_5003546215" description="protein-tyrosine-phosphatase" evidence="5">
    <location>
        <begin position="27"/>
        <end position="301"/>
    </location>
</feature>
<protein>
    <recommendedName>
        <fullName evidence="2">protein-tyrosine-phosphatase</fullName>
        <ecNumber evidence="2">3.1.3.48</ecNumber>
    </recommendedName>
</protein>
<keyword evidence="3" id="KW-0378">Hydrolase</keyword>
<dbReference type="EMBL" id="AAQR03038169">
    <property type="status" value="NOT_ANNOTATED_CDS"/>
    <property type="molecule type" value="Genomic_DNA"/>
</dbReference>
<comment type="similarity">
    <text evidence="1">Belongs to the protein-tyrosine phosphatase family. Non-receptor class dual specificity subfamily.</text>
</comment>
<dbReference type="Proteomes" id="UP000005225">
    <property type="component" value="Unassembled WGS sequence"/>
</dbReference>
<dbReference type="Gene3D" id="3.90.190.10">
    <property type="entry name" value="Protein tyrosine phosphatase superfamily"/>
    <property type="match status" value="1"/>
</dbReference>
<dbReference type="EC" id="3.1.3.48" evidence="2"/>
<evidence type="ECO:0000256" key="4">
    <source>
        <dbReference type="ARBA" id="ARBA00022912"/>
    </source>
</evidence>
<feature type="domain" description="Tyrosine-protein phosphatase" evidence="6">
    <location>
        <begin position="136"/>
        <end position="277"/>
    </location>
</feature>
<sequence length="301" mass="33652">STCWLWEELEACSGLSLLLLLLNCQPQELFKPSHVTIAISLAIDLRLCYLSKGNLPILSILPNHANKAATMLRYHEAKLNGGSNLVFGLLLWKLPNSCQRYYLQGVFSKFQTGSEHCKTNMDCLDGYSLVLCSQPAFSVQMLLCLCLTCTKDSTNQDVLGKYGIRYILSVTPNLSNAFEHSGEFTCKQISDHWSQNLFQFFPNAISFIDKGPHQEGVLVHCLVGISPSVTVTVAYLMHKMNLSLSDACDFVKRKESHIWPKFHFMGADAGVSSPCDNHVPSEQLYFSTSTNHKRFHSICSS</sequence>
<dbReference type="PANTHER" id="PTHR10159:SF305">
    <property type="entry name" value="DUAL SPECIFICITY PROTEIN PHOSPHATASE 7"/>
    <property type="match status" value="1"/>
</dbReference>
<dbReference type="InterPro" id="IPR000340">
    <property type="entry name" value="Dual-sp_phosphatase_cat-dom"/>
</dbReference>
<dbReference type="Gene3D" id="3.40.250.10">
    <property type="entry name" value="Rhodanese-like domain"/>
    <property type="match status" value="1"/>
</dbReference>
<keyword evidence="9" id="KW-1185">Reference proteome</keyword>
<evidence type="ECO:0000256" key="1">
    <source>
        <dbReference type="ARBA" id="ARBA00008601"/>
    </source>
</evidence>
<dbReference type="GeneTree" id="ENSGT00940000157262"/>
<keyword evidence="4" id="KW-0904">Protein phosphatase</keyword>
<evidence type="ECO:0000259" key="7">
    <source>
        <dbReference type="PROSITE" id="PS50056"/>
    </source>
</evidence>
<dbReference type="Ensembl" id="ENSOGAT00000027094.1">
    <property type="protein sequence ID" value="ENSOGAP00000017841.1"/>
    <property type="gene ID" value="ENSOGAG00000033538.1"/>
</dbReference>
<dbReference type="GO" id="GO:0005829">
    <property type="term" value="C:cytosol"/>
    <property type="evidence" value="ECO:0007669"/>
    <property type="project" value="TreeGrafter"/>
</dbReference>
<reference evidence="9" key="1">
    <citation type="submission" date="2011-03" db="EMBL/GenBank/DDBJ databases">
        <title>Version 3 of the genome sequence of Otolemur garnettii (Bushbaby).</title>
        <authorList>
            <consortium name="The Broad Institute Genome Sequencing Platform"/>
            <person name="Di Palma F."/>
            <person name="Johnson J."/>
            <person name="Lander E.S."/>
            <person name="Lindblad-Toh K."/>
            <person name="Jaffe D.B."/>
            <person name="Gnerre S."/>
            <person name="MacCallum I."/>
            <person name="Przybylski D."/>
            <person name="Ribeiro F.J."/>
            <person name="Burton J.N."/>
            <person name="Walker B.J."/>
            <person name="Sharpe T."/>
            <person name="Hall G."/>
        </authorList>
    </citation>
    <scope>NUCLEOTIDE SEQUENCE [LARGE SCALE GENOMIC DNA]</scope>
</reference>
<dbReference type="InterPro" id="IPR020422">
    <property type="entry name" value="TYR_PHOSPHATASE_DUAL_dom"/>
</dbReference>
<evidence type="ECO:0000256" key="2">
    <source>
        <dbReference type="ARBA" id="ARBA00013064"/>
    </source>
</evidence>
<dbReference type="eggNOG" id="KOG1717">
    <property type="taxonomic scope" value="Eukaryota"/>
</dbReference>
<name>H0XP00_OTOGA</name>
<evidence type="ECO:0000313" key="8">
    <source>
        <dbReference type="Ensembl" id="ENSOGAP00000017841.1"/>
    </source>
</evidence>